<evidence type="ECO:0000313" key="3">
    <source>
        <dbReference type="Proteomes" id="UP001481872"/>
    </source>
</evidence>
<feature type="compositionally biased region" description="Basic residues" evidence="1">
    <location>
        <begin position="15"/>
        <end position="24"/>
    </location>
</feature>
<dbReference type="RefSeq" id="WP_349054324.1">
    <property type="nucleotide sequence ID" value="NZ_JBBNPS010000020.1"/>
</dbReference>
<comment type="caution">
    <text evidence="2">The sequence shown here is derived from an EMBL/GenBank/DDBJ whole genome shotgun (WGS) entry which is preliminary data.</text>
</comment>
<evidence type="ECO:0000313" key="2">
    <source>
        <dbReference type="EMBL" id="MEQ3354020.1"/>
    </source>
</evidence>
<proteinExistence type="predicted"/>
<reference evidence="2 3" key="1">
    <citation type="submission" date="2024-04" db="EMBL/GenBank/DDBJ databases">
        <title>Human intestinal bacterial collection.</title>
        <authorList>
            <person name="Pauvert C."/>
            <person name="Hitch T.C.A."/>
            <person name="Clavel T."/>
        </authorList>
    </citation>
    <scope>NUCLEOTIDE SEQUENCE [LARGE SCALE GENOMIC DNA]</scope>
    <source>
        <strain evidence="2 3">CLA-SR-H026</strain>
    </source>
</reference>
<feature type="region of interest" description="Disordered" evidence="1">
    <location>
        <begin position="1"/>
        <end position="24"/>
    </location>
</feature>
<sequence>MEMTSMVQDVADRKKEKKRRKRRRRRVRRLIFLAVVLVVLAKFGFLDGFIYDPQGQLQEAMGRIASLGSTIVDHLPAIRLWIADKLNYIAQFM</sequence>
<gene>
    <name evidence="2" type="ORF">AAA081_06915</name>
</gene>
<accession>A0ABV1J743</accession>
<dbReference type="EMBL" id="JBBNPS010000020">
    <property type="protein sequence ID" value="MEQ3354020.1"/>
    <property type="molecule type" value="Genomic_DNA"/>
</dbReference>
<dbReference type="Proteomes" id="UP001481872">
    <property type="component" value="Unassembled WGS sequence"/>
</dbReference>
<name>A0ABV1J743_9FIRM</name>
<keyword evidence="3" id="KW-1185">Reference proteome</keyword>
<protein>
    <submittedName>
        <fullName evidence="2">Uncharacterized protein</fullName>
    </submittedName>
</protein>
<organism evidence="2 3">
    <name type="scientific">Aedoeadaptatus acetigenes</name>
    <dbReference type="NCBI Taxonomy" id="2981723"/>
    <lineage>
        <taxon>Bacteria</taxon>
        <taxon>Bacillati</taxon>
        <taxon>Bacillota</taxon>
        <taxon>Tissierellia</taxon>
        <taxon>Tissierellales</taxon>
        <taxon>Peptoniphilaceae</taxon>
        <taxon>Aedoeadaptatus</taxon>
    </lineage>
</organism>
<evidence type="ECO:0000256" key="1">
    <source>
        <dbReference type="SAM" id="MobiDB-lite"/>
    </source>
</evidence>